<evidence type="ECO:0000256" key="1">
    <source>
        <dbReference type="SAM" id="MobiDB-lite"/>
    </source>
</evidence>
<dbReference type="AlphaFoldDB" id="G0MHD3"/>
<protein>
    <submittedName>
        <fullName evidence="2">Uncharacterized protein</fullName>
    </submittedName>
</protein>
<accession>G0MHD3</accession>
<feature type="region of interest" description="Disordered" evidence="1">
    <location>
        <begin position="1"/>
        <end position="29"/>
    </location>
</feature>
<organism evidence="3">
    <name type="scientific">Caenorhabditis brenneri</name>
    <name type="common">Nematode worm</name>
    <dbReference type="NCBI Taxonomy" id="135651"/>
    <lineage>
        <taxon>Eukaryota</taxon>
        <taxon>Metazoa</taxon>
        <taxon>Ecdysozoa</taxon>
        <taxon>Nematoda</taxon>
        <taxon>Chromadorea</taxon>
        <taxon>Rhabditida</taxon>
        <taxon>Rhabditina</taxon>
        <taxon>Rhabditomorpha</taxon>
        <taxon>Rhabditoidea</taxon>
        <taxon>Rhabditidae</taxon>
        <taxon>Peloderinae</taxon>
        <taxon>Caenorhabditis</taxon>
    </lineage>
</organism>
<dbReference type="Proteomes" id="UP000008068">
    <property type="component" value="Unassembled WGS sequence"/>
</dbReference>
<dbReference type="OMA" id="PRKERHY"/>
<dbReference type="HOGENOM" id="CLU_086460_0_0_1"/>
<proteinExistence type="predicted"/>
<dbReference type="InParanoid" id="G0MHD3"/>
<dbReference type="FunCoup" id="G0MHD3">
    <property type="interactions" value="1639"/>
</dbReference>
<gene>
    <name evidence="2" type="ORF">CAEBREN_07390</name>
</gene>
<sequence length="239" mass="27772">MSTTQRNGGTRLTNNNNNIDNGSASKRILRKRVPTQIRQEFQQDVSMVGAAGYNRSWLIIQSAVDSLMTETTIPVPLTTIRNREPRHSPKRRIFVSLYRDVLLNNLILKTQKFQKEYEASEPFKRQLIIDYPTEVQKPRKERHYEFWPFFEQLPKLDGEEQIAPEDIKEEEVHDTLGFASDNCVELAEECKENSTFLPAPLSDEITKEIGKIFEPKKIKSMSNGFVEKYMKKGPFARIF</sequence>
<evidence type="ECO:0000313" key="3">
    <source>
        <dbReference type="Proteomes" id="UP000008068"/>
    </source>
</evidence>
<dbReference type="eggNOG" id="ENOG502TH2D">
    <property type="taxonomic scope" value="Eukaryota"/>
</dbReference>
<keyword evidence="3" id="KW-1185">Reference proteome</keyword>
<reference evidence="3" key="1">
    <citation type="submission" date="2011-07" db="EMBL/GenBank/DDBJ databases">
        <authorList>
            <consortium name="Caenorhabditis brenneri Sequencing and Analysis Consortium"/>
            <person name="Wilson R.K."/>
        </authorList>
    </citation>
    <scope>NUCLEOTIDE SEQUENCE [LARGE SCALE GENOMIC DNA]</scope>
    <source>
        <strain evidence="3">PB2801</strain>
    </source>
</reference>
<feature type="compositionally biased region" description="Low complexity" evidence="1">
    <location>
        <begin position="1"/>
        <end position="18"/>
    </location>
</feature>
<name>G0MHD3_CAEBE</name>
<dbReference type="EMBL" id="GL379794">
    <property type="protein sequence ID" value="EGT57945.1"/>
    <property type="molecule type" value="Genomic_DNA"/>
</dbReference>
<evidence type="ECO:0000313" key="2">
    <source>
        <dbReference type="EMBL" id="EGT57945.1"/>
    </source>
</evidence>
<dbReference type="OrthoDB" id="5816996at2759"/>